<dbReference type="InterPro" id="IPR029058">
    <property type="entry name" value="AB_hydrolase_fold"/>
</dbReference>
<name>A0A1W2AXG7_9SPHI</name>
<dbReference type="PANTHER" id="PTHR42776:SF27">
    <property type="entry name" value="DIPEPTIDYL PEPTIDASE FAMILY MEMBER 6"/>
    <property type="match status" value="1"/>
</dbReference>
<dbReference type="InterPro" id="IPR011042">
    <property type="entry name" value="6-blade_b-propeller_TolB-like"/>
</dbReference>
<dbReference type="Proteomes" id="UP000192756">
    <property type="component" value="Unassembled WGS sequence"/>
</dbReference>
<feature type="signal peptide" evidence="2">
    <location>
        <begin position="1"/>
        <end position="21"/>
    </location>
</feature>
<dbReference type="PROSITE" id="PS51257">
    <property type="entry name" value="PROKAR_LIPOPROTEIN"/>
    <property type="match status" value="1"/>
</dbReference>
<keyword evidence="5" id="KW-1185">Reference proteome</keyword>
<accession>A0A1W2AXG7</accession>
<dbReference type="SUPFAM" id="SSF82171">
    <property type="entry name" value="DPP6 N-terminal domain-like"/>
    <property type="match status" value="1"/>
</dbReference>
<gene>
    <name evidence="4" type="ORF">SAMN04488524_1723</name>
</gene>
<proteinExistence type="predicted"/>
<sequence length="638" mass="73119">MTGFKRYFKLFCTLSFALFFACLLPACQQQKETRVIPVDDFFKSQQKIAYRLSPDGKHLSYLKLQGKDQNLYIEDVEGGRGKSITHLKNKSIVFYFWVSNNELIYYKEIDAAKRQSDIFIIDKDGKNERQLLNNDKSRLKVIEDQLIDDKYLLVSSNKRDSTVFDVYRLNVRNGEMEMAAKNPGNIVDWRTDSEGKLRLAVSSDGVNSTILYRENESEAFKKVLTSNFKDTFHPVAFDHQRPNVIYAISDVNRDKTALVEVDCNTGKELKNIFCNDTLNITDAQYSKKKQKLSFVVYETWKKEKHFLDDSVKQLYSNLDKLLPKTETRIFDMDEAESVFILRTFTDRNPGSYYLYFANTGKLRKLSDFNASLQENELCEMKPVSYISRDGLRIHGYITLPLNKAAQNLPVVVLPHDAAAQRNLWGYNPEVQFLANRGYAVFQVNYRGSSGYGKTFAAAGFKEWGGKIQDDIDDGVKWLIGKKIADPKRIALYGSGFGGYIALNGLYLSKGMYTCAASNSGVINLLTYLKSIPPYQKPNLQMYYEVIGNPVKDMDRMRQVSPLFQTDKINAPVLLAENINDPNNNSGEAIQFVKNLKKRNVSITYLETDGDVIFGRNPDVRHKFYTALEEFLEVNLKRK</sequence>
<dbReference type="STRING" id="151894.SAMN04488524_1723"/>
<evidence type="ECO:0000256" key="2">
    <source>
        <dbReference type="SAM" id="SignalP"/>
    </source>
</evidence>
<evidence type="ECO:0000256" key="1">
    <source>
        <dbReference type="ARBA" id="ARBA00022801"/>
    </source>
</evidence>
<feature type="domain" description="Peptidase S9 prolyl oligopeptidase catalytic" evidence="3">
    <location>
        <begin position="425"/>
        <end position="635"/>
    </location>
</feature>
<dbReference type="Gene3D" id="3.40.50.1820">
    <property type="entry name" value="alpha/beta hydrolase"/>
    <property type="match status" value="1"/>
</dbReference>
<dbReference type="EMBL" id="FWXT01000001">
    <property type="protein sequence ID" value="SMC65152.1"/>
    <property type="molecule type" value="Genomic_DNA"/>
</dbReference>
<keyword evidence="4" id="KW-0645">Protease</keyword>
<keyword evidence="4" id="KW-0031">Aminopeptidase</keyword>
<dbReference type="AlphaFoldDB" id="A0A1W2AXG7"/>
<evidence type="ECO:0000313" key="5">
    <source>
        <dbReference type="Proteomes" id="UP000192756"/>
    </source>
</evidence>
<dbReference type="RefSeq" id="WP_084237924.1">
    <property type="nucleotide sequence ID" value="NZ_FWXT01000001.1"/>
</dbReference>
<dbReference type="Pfam" id="PF00326">
    <property type="entry name" value="Peptidase_S9"/>
    <property type="match status" value="1"/>
</dbReference>
<dbReference type="GO" id="GO:0004177">
    <property type="term" value="F:aminopeptidase activity"/>
    <property type="evidence" value="ECO:0007669"/>
    <property type="project" value="UniProtKB-KW"/>
</dbReference>
<keyword evidence="1" id="KW-0378">Hydrolase</keyword>
<dbReference type="SUPFAM" id="SSF53474">
    <property type="entry name" value="alpha/beta-Hydrolases"/>
    <property type="match status" value="1"/>
</dbReference>
<keyword evidence="2" id="KW-0732">Signal</keyword>
<evidence type="ECO:0000313" key="4">
    <source>
        <dbReference type="EMBL" id="SMC65152.1"/>
    </source>
</evidence>
<protein>
    <submittedName>
        <fullName evidence="4">Dipeptidyl aminopeptidase/acylaminoacyl peptidase</fullName>
    </submittedName>
</protein>
<dbReference type="PANTHER" id="PTHR42776">
    <property type="entry name" value="SERINE PEPTIDASE S9 FAMILY MEMBER"/>
    <property type="match status" value="1"/>
</dbReference>
<organism evidence="4 5">
    <name type="scientific">Pedobacter africanus</name>
    <dbReference type="NCBI Taxonomy" id="151894"/>
    <lineage>
        <taxon>Bacteria</taxon>
        <taxon>Pseudomonadati</taxon>
        <taxon>Bacteroidota</taxon>
        <taxon>Sphingobacteriia</taxon>
        <taxon>Sphingobacteriales</taxon>
        <taxon>Sphingobacteriaceae</taxon>
        <taxon>Pedobacter</taxon>
    </lineage>
</organism>
<feature type="chain" id="PRO_5012506609" evidence="2">
    <location>
        <begin position="22"/>
        <end position="638"/>
    </location>
</feature>
<dbReference type="Gene3D" id="2.120.10.30">
    <property type="entry name" value="TolB, C-terminal domain"/>
    <property type="match status" value="1"/>
</dbReference>
<dbReference type="InterPro" id="IPR001375">
    <property type="entry name" value="Peptidase_S9_cat"/>
</dbReference>
<dbReference type="GO" id="GO:0004252">
    <property type="term" value="F:serine-type endopeptidase activity"/>
    <property type="evidence" value="ECO:0007669"/>
    <property type="project" value="TreeGrafter"/>
</dbReference>
<dbReference type="GO" id="GO:0006508">
    <property type="term" value="P:proteolysis"/>
    <property type="evidence" value="ECO:0007669"/>
    <property type="project" value="InterPro"/>
</dbReference>
<dbReference type="OrthoDB" id="108903at2"/>
<reference evidence="5" key="1">
    <citation type="submission" date="2017-04" db="EMBL/GenBank/DDBJ databases">
        <authorList>
            <person name="Varghese N."/>
            <person name="Submissions S."/>
        </authorList>
    </citation>
    <scope>NUCLEOTIDE SEQUENCE [LARGE SCALE GENOMIC DNA]</scope>
    <source>
        <strain evidence="5">DSM 12126</strain>
    </source>
</reference>
<evidence type="ECO:0000259" key="3">
    <source>
        <dbReference type="Pfam" id="PF00326"/>
    </source>
</evidence>